<feature type="compositionally biased region" description="Gly residues" evidence="4">
    <location>
        <begin position="10"/>
        <end position="19"/>
    </location>
</feature>
<dbReference type="AlphaFoldDB" id="F2UDD3"/>
<dbReference type="GO" id="GO:0005858">
    <property type="term" value="C:axonemal dynein complex"/>
    <property type="evidence" value="ECO:0007669"/>
    <property type="project" value="InterPro"/>
</dbReference>
<accession>F2UDD3</accession>
<dbReference type="Pfam" id="PF14775">
    <property type="entry name" value="NYD-SP28_assoc"/>
    <property type="match status" value="1"/>
</dbReference>
<evidence type="ECO:0008006" key="9">
    <source>
        <dbReference type="Google" id="ProtNLM"/>
    </source>
</evidence>
<dbReference type="eggNOG" id="ENOG502QQ2B">
    <property type="taxonomic scope" value="Eukaryota"/>
</dbReference>
<dbReference type="InterPro" id="IPR039505">
    <property type="entry name" value="DRC1/2_N"/>
</dbReference>
<dbReference type="GeneID" id="16073458"/>
<dbReference type="PANTHER" id="PTHR21625:SF1">
    <property type="entry name" value="DYNEIN REGULATORY COMPLEX PROTEIN 1"/>
    <property type="match status" value="1"/>
</dbReference>
<evidence type="ECO:0000259" key="6">
    <source>
        <dbReference type="Pfam" id="PF14775"/>
    </source>
</evidence>
<feature type="coiled-coil region" evidence="3">
    <location>
        <begin position="643"/>
        <end position="670"/>
    </location>
</feature>
<feature type="coiled-coil region" evidence="3">
    <location>
        <begin position="231"/>
        <end position="384"/>
    </location>
</feature>
<dbReference type="KEGG" id="sre:PTSG_05992"/>
<dbReference type="GO" id="GO:0060285">
    <property type="term" value="P:cilium-dependent cell motility"/>
    <property type="evidence" value="ECO:0007669"/>
    <property type="project" value="TreeGrafter"/>
</dbReference>
<dbReference type="PANTHER" id="PTHR21625">
    <property type="entry name" value="NYD-SP28 PROTEIN"/>
    <property type="match status" value="1"/>
</dbReference>
<dbReference type="InterPro" id="IPR039750">
    <property type="entry name" value="DRC1/DRC2"/>
</dbReference>
<dbReference type="Pfam" id="PF14772">
    <property type="entry name" value="NYD-SP28"/>
    <property type="match status" value="1"/>
</dbReference>
<dbReference type="Proteomes" id="UP000007799">
    <property type="component" value="Unassembled WGS sequence"/>
</dbReference>
<evidence type="ECO:0000256" key="4">
    <source>
        <dbReference type="SAM" id="MobiDB-lite"/>
    </source>
</evidence>
<dbReference type="OMA" id="LDFMMAR"/>
<protein>
    <recommendedName>
        <fullName evidence="9">Dynein regulatory complex protein 1/2 N-terminal domain-containing protein</fullName>
    </recommendedName>
</protein>
<keyword evidence="8" id="KW-1185">Reference proteome</keyword>
<gene>
    <name evidence="7" type="ORF">PTSG_05992</name>
</gene>
<feature type="domain" description="Dynein regulatory complex protein 1 C-terminal" evidence="6">
    <location>
        <begin position="609"/>
        <end position="668"/>
    </location>
</feature>
<dbReference type="OrthoDB" id="10260459at2759"/>
<dbReference type="InParanoid" id="F2UDD3"/>
<evidence type="ECO:0000313" key="8">
    <source>
        <dbReference type="Proteomes" id="UP000007799"/>
    </source>
</evidence>
<dbReference type="GO" id="GO:0003352">
    <property type="term" value="P:regulation of cilium movement"/>
    <property type="evidence" value="ECO:0007669"/>
    <property type="project" value="TreeGrafter"/>
</dbReference>
<sequence>MSTGGETSQQGGGGRGGRGFASASSSSSRVADANAAGVESDNREERIRARRTRIRHRMEAAKRREQGLAEVQRQEEVNQALNPDPIQSNARIADAYKNIDLVQEQGMEKVTLVRVTADYAEATRRRAEERARAERREKLKQLRDDTVDMFQRVSSKWDQAAAKIDVLELNKSLESQREQCSAIVKKKDNMIGELQAALKAKDDDYVRNLRAQAADVDTIIAYMDDQIKTLSKDYRRELEMIEETFMRERQQLLDETRREWEEAMKLRREKELKAIEESRQRIEEQERQLEHLRISDSEEYSQIKRRLEHDIMNMQQELQNMRATYQLNTEKLEYNYQVLKKRDEENTVTISSQKRRLNKLQDVVNNLRTKLKKQEVQIQAENIALTEEYTRVTSQFQDLQRKAKHFERLNQKRIDDVWTLNEEQCVALAQELLQADRVIHEQQLGLQWVPPLEDVMDSTVSEEELQSRKASAVARELLDGQDFDDVDAGHLTHASMRHILSHICDEAGFLVESKLMQLLEPLNPKEQMLIKLDAIFKALQVETEDDMKKLMKYFIAHADDKETADGVPTLIDPVHVPAALRRFVEDQRKAKGLDESLRPARGLKNRNAEFWRRLVEIVPDEHDKTYAALMDGLEKYKDALTGREKAMQRREELARQNDELRTLLKTYMSSQVNAELEIPPTTVLRNQIHQHQLAAQASSTSAPQ</sequence>
<keyword evidence="2 3" id="KW-0175">Coiled coil</keyword>
<feature type="region of interest" description="Disordered" evidence="4">
    <location>
        <begin position="1"/>
        <end position="49"/>
    </location>
</feature>
<comment type="similarity">
    <text evidence="1">Belongs to the DRC1 family.</text>
</comment>
<evidence type="ECO:0000256" key="2">
    <source>
        <dbReference type="ARBA" id="ARBA00023054"/>
    </source>
</evidence>
<proteinExistence type="inferred from homology"/>
<evidence type="ECO:0000256" key="1">
    <source>
        <dbReference type="ARBA" id="ARBA00009688"/>
    </source>
</evidence>
<evidence type="ECO:0000256" key="3">
    <source>
        <dbReference type="SAM" id="Coils"/>
    </source>
</evidence>
<feature type="domain" description="Dynein regulatory complex protein 1/2 N-terminal" evidence="5">
    <location>
        <begin position="115"/>
        <end position="216"/>
    </location>
</feature>
<dbReference type="FunCoup" id="F2UDD3">
    <property type="interactions" value="59"/>
</dbReference>
<dbReference type="InterPro" id="IPR029440">
    <property type="entry name" value="DRC1_C"/>
</dbReference>
<dbReference type="EMBL" id="GL832969">
    <property type="protein sequence ID" value="EGD74628.1"/>
    <property type="molecule type" value="Genomic_DNA"/>
</dbReference>
<evidence type="ECO:0000313" key="7">
    <source>
        <dbReference type="EMBL" id="EGD74628.1"/>
    </source>
</evidence>
<name>F2UDD3_SALR5</name>
<feature type="coiled-coil region" evidence="3">
    <location>
        <begin position="117"/>
        <end position="145"/>
    </location>
</feature>
<evidence type="ECO:0000259" key="5">
    <source>
        <dbReference type="Pfam" id="PF14772"/>
    </source>
</evidence>
<organism evidence="8">
    <name type="scientific">Salpingoeca rosetta (strain ATCC 50818 / BSB-021)</name>
    <dbReference type="NCBI Taxonomy" id="946362"/>
    <lineage>
        <taxon>Eukaryota</taxon>
        <taxon>Choanoflagellata</taxon>
        <taxon>Craspedida</taxon>
        <taxon>Salpingoecidae</taxon>
        <taxon>Salpingoeca</taxon>
    </lineage>
</organism>
<dbReference type="GO" id="GO:0070286">
    <property type="term" value="P:axonemal dynein complex assembly"/>
    <property type="evidence" value="ECO:0007669"/>
    <property type="project" value="InterPro"/>
</dbReference>
<dbReference type="STRING" id="946362.F2UDD3"/>
<dbReference type="RefSeq" id="XP_004992885.1">
    <property type="nucleotide sequence ID" value="XM_004992828.1"/>
</dbReference>
<reference evidence="7" key="1">
    <citation type="submission" date="2009-08" db="EMBL/GenBank/DDBJ databases">
        <title>Annotation of Salpingoeca rosetta.</title>
        <authorList>
            <consortium name="The Broad Institute Genome Sequencing Platform"/>
            <person name="Russ C."/>
            <person name="Cuomo C."/>
            <person name="Burger G."/>
            <person name="Gray M.W."/>
            <person name="Holland P.W.H."/>
            <person name="King N."/>
            <person name="Lang F.B.F."/>
            <person name="Roger A.J."/>
            <person name="Ruiz-Trillo I."/>
            <person name="Young S.K."/>
            <person name="Zeng Q."/>
            <person name="Gargeya S."/>
            <person name="Alvarado L."/>
            <person name="Berlin A."/>
            <person name="Chapman S.B."/>
            <person name="Chen Z."/>
            <person name="Freedman E."/>
            <person name="Gellesch M."/>
            <person name="Goldberg J."/>
            <person name="Griggs A."/>
            <person name="Gujja S."/>
            <person name="Heilman E."/>
            <person name="Heiman D."/>
            <person name="Howarth C."/>
            <person name="Mehta T."/>
            <person name="Neiman D."/>
            <person name="Pearson M."/>
            <person name="Roberts A."/>
            <person name="Saif S."/>
            <person name="Shea T."/>
            <person name="Shenoy N."/>
            <person name="Sisk P."/>
            <person name="Stolte C."/>
            <person name="Sykes S."/>
            <person name="White J."/>
            <person name="Yandava C."/>
            <person name="Haas B."/>
            <person name="Nusbaum C."/>
            <person name="Birren B."/>
        </authorList>
    </citation>
    <scope>NUCLEOTIDE SEQUENCE [LARGE SCALE GENOMIC DNA]</scope>
    <source>
        <strain evidence="7">ATCC 50818</strain>
    </source>
</reference>